<dbReference type="Proteomes" id="UP000000689">
    <property type="component" value="Chromosome 1"/>
</dbReference>
<dbReference type="GeneID" id="11494078"/>
<organism evidence="2 3">
    <name type="scientific">Naumovozyma dairenensis (strain ATCC 10597 / BCRC 20456 / CBS 421 / NBRC 0211 / NRRL Y-12639)</name>
    <name type="common">Saccharomyces dairenensis</name>
    <dbReference type="NCBI Taxonomy" id="1071378"/>
    <lineage>
        <taxon>Eukaryota</taxon>
        <taxon>Fungi</taxon>
        <taxon>Dikarya</taxon>
        <taxon>Ascomycota</taxon>
        <taxon>Saccharomycotina</taxon>
        <taxon>Saccharomycetes</taxon>
        <taxon>Saccharomycetales</taxon>
        <taxon>Saccharomycetaceae</taxon>
        <taxon>Naumovozyma</taxon>
    </lineage>
</organism>
<dbReference type="KEGG" id="ndi:NDAI_0A00240"/>
<evidence type="ECO:0000256" key="1">
    <source>
        <dbReference type="SAM" id="MobiDB-lite"/>
    </source>
</evidence>
<dbReference type="eggNOG" id="ENOG502RXFV">
    <property type="taxonomic scope" value="Eukaryota"/>
</dbReference>
<evidence type="ECO:0000313" key="3">
    <source>
        <dbReference type="Proteomes" id="UP000000689"/>
    </source>
</evidence>
<keyword evidence="3" id="KW-1185">Reference proteome</keyword>
<name>G0W5H0_NAUDC</name>
<feature type="compositionally biased region" description="Polar residues" evidence="1">
    <location>
        <begin position="402"/>
        <end position="413"/>
    </location>
</feature>
<feature type="region of interest" description="Disordered" evidence="1">
    <location>
        <begin position="1"/>
        <end position="25"/>
    </location>
</feature>
<sequence length="618" mass="69037">MTDSQHLQVSPMAPNLATPSKRGHRHKRSFAISGDFEFLKQPQTVPRLHTEELEVPFLEAPNNIFNPHINLHDNNATLLPPQQDFLNLTPRKNTTNTASPRFFVSQEPQFSSPIKGVPDAIINLDDALKTRPRSFKSHRRTESAPADLEVILPMRPLSTPNLRIDEEEVDDDDSSEKDDEGDDDGNKESRKDIQAGLLSPLRPKNPYNLRSSSGKDGNSNRNSPLISYNESPTKKKTLSHNKTEQNGDDNDSNGTNGNEANDSNNTANNISANTTNNGRTNINNKFNTLKIQRQKERYFHYTNQFPISKPPIVQAQTLSEKKSSASLTSSNISKTPGSYAYTPSKQLSTPGTPFSISNKDTLPSLRNEGLRCEDSKRRPISPVNRHHQEHQLFSPQRLHPSYGSSTAKRRGSSGSNVIYSSFKFESREYDIPYEKDLQKSTAPANKKNINDTVNTMYSSPCSSSITTIGIVSDDSDVGKHQTNHNIQFHPTNNIEGHVEISVDKGTAYAYPLSKDILLGEPGDKVDLTLMDANSKTLVKGLNEFSFEEDGKSHCELGGNNRCIEDDKSKGNFTKEGRLNNVTKEQLRSVSDSTLETKNQKNKNKRKSRLSTFMSFFSK</sequence>
<dbReference type="EMBL" id="HE580267">
    <property type="protein sequence ID" value="CCD22184.1"/>
    <property type="molecule type" value="Genomic_DNA"/>
</dbReference>
<dbReference type="HOGENOM" id="CLU_026385_0_0_1"/>
<evidence type="ECO:0008006" key="4">
    <source>
        <dbReference type="Google" id="ProtNLM"/>
    </source>
</evidence>
<evidence type="ECO:0000313" key="2">
    <source>
        <dbReference type="EMBL" id="CCD22184.1"/>
    </source>
</evidence>
<proteinExistence type="predicted"/>
<dbReference type="OMA" id="NINAQSM"/>
<feature type="compositionally biased region" description="Basic and acidic residues" evidence="1">
    <location>
        <begin position="184"/>
        <end position="193"/>
    </location>
</feature>
<reference evidence="2 3" key="1">
    <citation type="journal article" date="2011" name="Proc. Natl. Acad. Sci. U.S.A.">
        <title>Evolutionary erosion of yeast sex chromosomes by mating-type switching accidents.</title>
        <authorList>
            <person name="Gordon J.L."/>
            <person name="Armisen D."/>
            <person name="Proux-Wera E."/>
            <person name="Oheigeartaigh S.S."/>
            <person name="Byrne K.P."/>
            <person name="Wolfe K.H."/>
        </authorList>
    </citation>
    <scope>NUCLEOTIDE SEQUENCE [LARGE SCALE GENOMIC DNA]</scope>
    <source>
        <strain evidence="3">ATCC 10597 / BCRC 20456 / CBS 421 / NBRC 0211 / NRRL Y-12639</strain>
    </source>
</reference>
<feature type="region of interest" description="Disordered" evidence="1">
    <location>
        <begin position="132"/>
        <end position="283"/>
    </location>
</feature>
<accession>G0W5H0</accession>
<feature type="compositionally biased region" description="Polar residues" evidence="1">
    <location>
        <begin position="341"/>
        <end position="361"/>
    </location>
</feature>
<feature type="compositionally biased region" description="Acidic residues" evidence="1">
    <location>
        <begin position="165"/>
        <end position="183"/>
    </location>
</feature>
<feature type="compositionally biased region" description="Low complexity" evidence="1">
    <location>
        <begin position="252"/>
        <end position="283"/>
    </location>
</feature>
<feature type="compositionally biased region" description="Basic and acidic residues" evidence="1">
    <location>
        <begin position="368"/>
        <end position="377"/>
    </location>
</feature>
<feature type="compositionally biased region" description="Polar residues" evidence="1">
    <location>
        <begin position="208"/>
        <end position="231"/>
    </location>
</feature>
<dbReference type="RefSeq" id="XP_003667427.1">
    <property type="nucleotide sequence ID" value="XM_003667379.1"/>
</dbReference>
<feature type="region of interest" description="Disordered" evidence="1">
    <location>
        <begin position="337"/>
        <end position="413"/>
    </location>
</feature>
<dbReference type="OrthoDB" id="3981301at2759"/>
<dbReference type="AlphaFoldDB" id="G0W5H0"/>
<gene>
    <name evidence="2" type="primary">NDAI0A00240</name>
    <name evidence="2" type="ordered locus">NDAI_0A00240</name>
</gene>
<protein>
    <recommendedName>
        <fullName evidence="4">Laminarase-resistance protein LRE1</fullName>
    </recommendedName>
</protein>